<dbReference type="SUPFAM" id="SSF53756">
    <property type="entry name" value="UDP-Glycosyltransferase/glycogen phosphorylase"/>
    <property type="match status" value="1"/>
</dbReference>
<dbReference type="Proteomes" id="UP000253061">
    <property type="component" value="Unassembled WGS sequence"/>
</dbReference>
<gene>
    <name evidence="1" type="ORF">TH6_02125</name>
</gene>
<dbReference type="EMBL" id="JPWB01000001">
    <property type="protein sequence ID" value="RCK25433.1"/>
    <property type="molecule type" value="Genomic_DNA"/>
</dbReference>
<dbReference type="Gene3D" id="3.40.50.2000">
    <property type="entry name" value="Glycogen Phosphorylase B"/>
    <property type="match status" value="1"/>
</dbReference>
<protein>
    <recommendedName>
        <fullName evidence="3">Glycosyltransferase family 1 protein</fullName>
    </recommendedName>
</protein>
<proteinExistence type="predicted"/>
<sequence length="345" mass="39154">MKVCIGYQVVSGPWGGGNGFFAGLIAALQTRGHSVVNNLTDRDIDIILITDPRYGRKNRAIPFSYKQAKKYVNRVNSECLIVHRINECDERKNTRDMNNKLKSCNEVADFTVFVGSWLKMLDLWGGSEKMPSRVILNGSDSNIFNSSGFQPWNGKGPLRLVTHHWGGNWMKGFDVYDQIDKMLGTERWSDRIEFSYIGNLPKGYKFQNAKHIPPLSGEKLASALKNNHAYVTGSVNEPGGNHQNEGIQCGLPIMYLESGCMPEYLAGYGFGYNHPKEFEASLDAFISDYNYWKEQAQGYPNSLERTCEEWLGLFEELLTRKAEFMQMRLSRGQTGIKRLFGLWGK</sequence>
<evidence type="ECO:0000313" key="2">
    <source>
        <dbReference type="Proteomes" id="UP000253061"/>
    </source>
</evidence>
<reference evidence="1 2" key="1">
    <citation type="submission" date="2014-07" db="EMBL/GenBank/DDBJ databases">
        <title>Draft genome sequence of Thalassospira profundimaris R8-17.</title>
        <authorList>
            <person name="Lai Q."/>
            <person name="Shao Z."/>
        </authorList>
    </citation>
    <scope>NUCLEOTIDE SEQUENCE [LARGE SCALE GENOMIC DNA]</scope>
    <source>
        <strain evidence="1 2">R8-17</strain>
    </source>
</reference>
<name>A0A367VJS4_9PROT</name>
<comment type="caution">
    <text evidence="1">The sequence shown here is derived from an EMBL/GenBank/DDBJ whole genome shotgun (WGS) entry which is preliminary data.</text>
</comment>
<dbReference type="RefSeq" id="WP_062956485.1">
    <property type="nucleotide sequence ID" value="NZ_JPWB01000001.1"/>
</dbReference>
<accession>A0A367VJS4</accession>
<evidence type="ECO:0008006" key="3">
    <source>
        <dbReference type="Google" id="ProtNLM"/>
    </source>
</evidence>
<organism evidence="1 2">
    <name type="scientific">Thalassospira profundimaris</name>
    <dbReference type="NCBI Taxonomy" id="502049"/>
    <lineage>
        <taxon>Bacteria</taxon>
        <taxon>Pseudomonadati</taxon>
        <taxon>Pseudomonadota</taxon>
        <taxon>Alphaproteobacteria</taxon>
        <taxon>Rhodospirillales</taxon>
        <taxon>Thalassospiraceae</taxon>
        <taxon>Thalassospira</taxon>
    </lineage>
</organism>
<evidence type="ECO:0000313" key="1">
    <source>
        <dbReference type="EMBL" id="RCK25433.1"/>
    </source>
</evidence>
<dbReference type="AlphaFoldDB" id="A0A367VJS4"/>